<dbReference type="AlphaFoldDB" id="A0AA45R4E5"/>
<reference evidence="2" key="1">
    <citation type="submission" date="2021-04" db="EMBL/GenBank/DDBJ databases">
        <title>Genomic sequence of Actinosynnema pretiosum subsp. pretiosum ATCC 31280 (C-14919).</title>
        <authorList>
            <person name="Bai L."/>
            <person name="Wang X."/>
            <person name="Xiao Y."/>
        </authorList>
    </citation>
    <scope>NUCLEOTIDE SEQUENCE</scope>
    <source>
        <strain evidence="2">ATCC 31280</strain>
    </source>
</reference>
<gene>
    <name evidence="2" type="ORF">KCV87_35570</name>
</gene>
<accession>A0AA45R4E5</accession>
<proteinExistence type="predicted"/>
<evidence type="ECO:0000313" key="3">
    <source>
        <dbReference type="Proteomes" id="UP000677152"/>
    </source>
</evidence>
<protein>
    <submittedName>
        <fullName evidence="2">Uncharacterized protein</fullName>
    </submittedName>
</protein>
<evidence type="ECO:0000256" key="1">
    <source>
        <dbReference type="SAM" id="Phobius"/>
    </source>
</evidence>
<dbReference type="Proteomes" id="UP000677152">
    <property type="component" value="Chromosome"/>
</dbReference>
<organism evidence="2 3">
    <name type="scientific">Actinosynnema pretiosum subsp. pretiosum</name>
    <dbReference type="NCBI Taxonomy" id="103721"/>
    <lineage>
        <taxon>Bacteria</taxon>
        <taxon>Bacillati</taxon>
        <taxon>Actinomycetota</taxon>
        <taxon>Actinomycetes</taxon>
        <taxon>Pseudonocardiales</taxon>
        <taxon>Pseudonocardiaceae</taxon>
        <taxon>Actinosynnema</taxon>
    </lineage>
</organism>
<keyword evidence="1" id="KW-0812">Transmembrane</keyword>
<name>A0AA45R4E5_9PSEU</name>
<keyword evidence="1" id="KW-0472">Membrane</keyword>
<evidence type="ECO:0000313" key="2">
    <source>
        <dbReference type="EMBL" id="QUF04548.1"/>
    </source>
</evidence>
<dbReference type="EMBL" id="CP073249">
    <property type="protein sequence ID" value="QUF04548.1"/>
    <property type="molecule type" value="Genomic_DNA"/>
</dbReference>
<feature type="transmembrane region" description="Helical" evidence="1">
    <location>
        <begin position="12"/>
        <end position="35"/>
    </location>
</feature>
<sequence>MPVIGARRVDAKVFIVLGVVVALVAAGAFFGIRWWNDYKRVSQASAEDCRTAARIVEEGKALGADPAEAERWQRRSRELRAGMKDGYLGYRIAVYEGWAAAVATGNPDRPDRAAIAESMAAAREHCEDARVDLPFPDPR</sequence>
<keyword evidence="1" id="KW-1133">Transmembrane helix</keyword>